<dbReference type="RefSeq" id="WP_189570310.1">
    <property type="nucleotide sequence ID" value="NZ_BMXI01000010.1"/>
</dbReference>
<keyword evidence="1" id="KW-0812">Transmembrane</keyword>
<sequence length="116" mass="12938">MEHLLNSGNLAGICGLLLMVGVGFRLVRHGHRGGWFLSMGASLICFSIIFRLYLEPLLEKPLHLTFGRSLITIVTMTPTMTLSLGFILIPLGLLMVAARQQAEQKMIPVRNRYSEK</sequence>
<gene>
    <name evidence="2" type="ORF">GCM10007100_24660</name>
</gene>
<dbReference type="EMBL" id="BMXI01000010">
    <property type="protein sequence ID" value="GHC56910.1"/>
    <property type="molecule type" value="Genomic_DNA"/>
</dbReference>
<evidence type="ECO:0000313" key="3">
    <source>
        <dbReference type="Proteomes" id="UP000644507"/>
    </source>
</evidence>
<organism evidence="2 3">
    <name type="scientific">Roseibacillus persicicus</name>
    <dbReference type="NCBI Taxonomy" id="454148"/>
    <lineage>
        <taxon>Bacteria</taxon>
        <taxon>Pseudomonadati</taxon>
        <taxon>Verrucomicrobiota</taxon>
        <taxon>Verrucomicrobiia</taxon>
        <taxon>Verrucomicrobiales</taxon>
        <taxon>Verrucomicrobiaceae</taxon>
        <taxon>Roseibacillus</taxon>
    </lineage>
</organism>
<dbReference type="Proteomes" id="UP000644507">
    <property type="component" value="Unassembled WGS sequence"/>
</dbReference>
<feature type="transmembrane region" description="Helical" evidence="1">
    <location>
        <begin position="6"/>
        <end position="27"/>
    </location>
</feature>
<accession>A0A918WMF9</accession>
<proteinExistence type="predicted"/>
<evidence type="ECO:0000256" key="1">
    <source>
        <dbReference type="SAM" id="Phobius"/>
    </source>
</evidence>
<comment type="caution">
    <text evidence="2">The sequence shown here is derived from an EMBL/GenBank/DDBJ whole genome shotgun (WGS) entry which is preliminary data.</text>
</comment>
<keyword evidence="3" id="KW-1185">Reference proteome</keyword>
<protein>
    <submittedName>
        <fullName evidence="2">Uncharacterized protein</fullName>
    </submittedName>
</protein>
<evidence type="ECO:0000313" key="2">
    <source>
        <dbReference type="EMBL" id="GHC56910.1"/>
    </source>
</evidence>
<keyword evidence="1" id="KW-0472">Membrane</keyword>
<feature type="transmembrane region" description="Helical" evidence="1">
    <location>
        <begin position="73"/>
        <end position="97"/>
    </location>
</feature>
<reference evidence="2" key="1">
    <citation type="journal article" date="2014" name="Int. J. Syst. Evol. Microbiol.">
        <title>Complete genome sequence of Corynebacterium casei LMG S-19264T (=DSM 44701T), isolated from a smear-ripened cheese.</title>
        <authorList>
            <consortium name="US DOE Joint Genome Institute (JGI-PGF)"/>
            <person name="Walter F."/>
            <person name="Albersmeier A."/>
            <person name="Kalinowski J."/>
            <person name="Ruckert C."/>
        </authorList>
    </citation>
    <scope>NUCLEOTIDE SEQUENCE</scope>
    <source>
        <strain evidence="2">KCTC 12988</strain>
    </source>
</reference>
<name>A0A918WMF9_9BACT</name>
<feature type="transmembrane region" description="Helical" evidence="1">
    <location>
        <begin position="34"/>
        <end position="53"/>
    </location>
</feature>
<reference evidence="2" key="2">
    <citation type="submission" date="2020-09" db="EMBL/GenBank/DDBJ databases">
        <authorList>
            <person name="Sun Q."/>
            <person name="Kim S."/>
        </authorList>
    </citation>
    <scope>NUCLEOTIDE SEQUENCE</scope>
    <source>
        <strain evidence="2">KCTC 12988</strain>
    </source>
</reference>
<keyword evidence="1" id="KW-1133">Transmembrane helix</keyword>
<dbReference type="AlphaFoldDB" id="A0A918WMF9"/>